<dbReference type="InterPro" id="IPR051185">
    <property type="entry name" value="ASPM"/>
</dbReference>
<name>A0A7J6L801_PEROL</name>
<keyword evidence="4" id="KW-0112">Calmodulin-binding</keyword>
<dbReference type="GO" id="GO:0005516">
    <property type="term" value="F:calmodulin binding"/>
    <property type="evidence" value="ECO:0007669"/>
    <property type="project" value="UniProtKB-KW"/>
</dbReference>
<evidence type="ECO:0000256" key="3">
    <source>
        <dbReference type="ARBA" id="ARBA00022737"/>
    </source>
</evidence>
<evidence type="ECO:0000256" key="1">
    <source>
        <dbReference type="ARBA" id="ARBA00004496"/>
    </source>
</evidence>
<evidence type="ECO:0000313" key="6">
    <source>
        <dbReference type="Proteomes" id="UP000570595"/>
    </source>
</evidence>
<sequence>MPLKKKRPSRETGSVVLYGSTDIAAKPDMGNKDDHGLGPFGISRKEKGSYCITASGVAAVVRFNRVTLHAVMMKNHIQLEAMMFMDACLSWEDFGDDDAYKKWRVTVYQKLEELTKLREDLDRVVAGVPAARLIEKHWIEHRQRVRRPTRDRAATRLASWWKALPAQRVLKTFIEARRANEAAVKLQRFWREELERRRVVLQEELAKHAALVSRVQALWRGRVARRRVRALRQEIAGREAELRAATFIQAVYKRNEKKRRTLVEGIAAAKVGRVWKQFVSRRKLQEQMCAQYIQLYWRTLNRRKWKRARENRATTVVQSVRRGNIARRETDRQRELIVQLQARRRGTLARRRAKDLRETIAHDNKVLHAATFLQAIFKGNRQRQTFLYEKMMVMKVQRAWKRFIERRRAETAAALRIQWAWRAFKRCEVRTRARHERASTIIQSVWRGNQARKETVRQRDLILSLQARWRGALARREVEELKEAILLESRVIDAMTFIQAIYKGNKQRRKFLWDRMMVMRVQRTWKRFIWKQRLKRKRATKTIQLYWRGRRVAKEARHQAALALQTSIRTAVWRRRLREHEVECFNRRTDEYAARCLSPRHPDSAWSGYTMVSRVEEADTAILRYPVNEWGLTRDGVLLNGLDPRTTPFTRITVQVMCFRNERITINRMDLASRVIQRWWRLTRAGGTSWGIFTSDGGNSWLDMIREYASAEMARRRGFAAALAVG</sequence>
<comment type="caution">
    <text evidence="5">The sequence shown here is derived from an EMBL/GenBank/DDBJ whole genome shotgun (WGS) entry which is preliminary data.</text>
</comment>
<evidence type="ECO:0000313" key="5">
    <source>
        <dbReference type="EMBL" id="KAF4655311.1"/>
    </source>
</evidence>
<dbReference type="Pfam" id="PF00612">
    <property type="entry name" value="IQ"/>
    <property type="match status" value="4"/>
</dbReference>
<dbReference type="InterPro" id="IPR027417">
    <property type="entry name" value="P-loop_NTPase"/>
</dbReference>
<protein>
    <submittedName>
        <fullName evidence="5">Uncharacterized protein</fullName>
    </submittedName>
</protein>
<dbReference type="InterPro" id="IPR000048">
    <property type="entry name" value="IQ_motif_EF-hand-BS"/>
</dbReference>
<evidence type="ECO:0000256" key="4">
    <source>
        <dbReference type="ARBA" id="ARBA00022860"/>
    </source>
</evidence>
<dbReference type="GO" id="GO:0000278">
    <property type="term" value="P:mitotic cell cycle"/>
    <property type="evidence" value="ECO:0007669"/>
    <property type="project" value="TreeGrafter"/>
</dbReference>
<dbReference type="PANTHER" id="PTHR22706">
    <property type="entry name" value="ASSEMBLY FACTOR FOR SPINDLE MICROTUBULES"/>
    <property type="match status" value="1"/>
</dbReference>
<dbReference type="SUPFAM" id="SSF52540">
    <property type="entry name" value="P-loop containing nucleoside triphosphate hydrolases"/>
    <property type="match status" value="1"/>
</dbReference>
<dbReference type="Gene3D" id="1.20.5.190">
    <property type="match status" value="3"/>
</dbReference>
<dbReference type="GO" id="GO:0005737">
    <property type="term" value="C:cytoplasm"/>
    <property type="evidence" value="ECO:0007669"/>
    <property type="project" value="UniProtKB-SubCell"/>
</dbReference>
<keyword evidence="3" id="KW-0677">Repeat</keyword>
<proteinExistence type="predicted"/>
<dbReference type="GO" id="GO:0007051">
    <property type="term" value="P:spindle organization"/>
    <property type="evidence" value="ECO:0007669"/>
    <property type="project" value="TreeGrafter"/>
</dbReference>
<evidence type="ECO:0000256" key="2">
    <source>
        <dbReference type="ARBA" id="ARBA00022490"/>
    </source>
</evidence>
<organism evidence="5 6">
    <name type="scientific">Perkinsus olseni</name>
    <name type="common">Perkinsus atlanticus</name>
    <dbReference type="NCBI Taxonomy" id="32597"/>
    <lineage>
        <taxon>Eukaryota</taxon>
        <taxon>Sar</taxon>
        <taxon>Alveolata</taxon>
        <taxon>Perkinsozoa</taxon>
        <taxon>Perkinsea</taxon>
        <taxon>Perkinsida</taxon>
        <taxon>Perkinsidae</taxon>
        <taxon>Perkinsus</taxon>
    </lineage>
</organism>
<comment type="subcellular location">
    <subcellularLocation>
        <location evidence="1">Cytoplasm</location>
    </subcellularLocation>
</comment>
<gene>
    <name evidence="5" type="ORF">FOZ61_007644</name>
</gene>
<keyword evidence="2" id="KW-0963">Cytoplasm</keyword>
<dbReference type="OrthoDB" id="76388at2759"/>
<dbReference type="EMBL" id="JABAHT010000473">
    <property type="protein sequence ID" value="KAF4655311.1"/>
    <property type="molecule type" value="Genomic_DNA"/>
</dbReference>
<accession>A0A7J6L801</accession>
<dbReference type="AlphaFoldDB" id="A0A7J6L801"/>
<dbReference type="SMART" id="SM00015">
    <property type="entry name" value="IQ"/>
    <property type="match status" value="12"/>
</dbReference>
<dbReference type="GO" id="GO:0000922">
    <property type="term" value="C:spindle pole"/>
    <property type="evidence" value="ECO:0007669"/>
    <property type="project" value="TreeGrafter"/>
</dbReference>
<dbReference type="Proteomes" id="UP000570595">
    <property type="component" value="Unassembled WGS sequence"/>
</dbReference>
<reference evidence="5 6" key="1">
    <citation type="submission" date="2020-04" db="EMBL/GenBank/DDBJ databases">
        <title>Perkinsus olseni comparative genomics.</title>
        <authorList>
            <person name="Bogema D.R."/>
        </authorList>
    </citation>
    <scope>NUCLEOTIDE SEQUENCE [LARGE SCALE GENOMIC DNA]</scope>
    <source>
        <strain evidence="5">ATCC PRA-179</strain>
    </source>
</reference>
<dbReference type="GO" id="GO:0051295">
    <property type="term" value="P:establishment of meiotic spindle localization"/>
    <property type="evidence" value="ECO:0007669"/>
    <property type="project" value="TreeGrafter"/>
</dbReference>
<dbReference type="PANTHER" id="PTHR22706:SF1">
    <property type="entry name" value="ASSEMBLY FACTOR FOR SPINDLE MICROTUBULES"/>
    <property type="match status" value="1"/>
</dbReference>
<dbReference type="PROSITE" id="PS50096">
    <property type="entry name" value="IQ"/>
    <property type="match status" value="6"/>
</dbReference>